<sequence length="72" mass="8403">MSTAFSIVEDPVVPERAADPQSAICRAIRLLREHSRGCDCIETRRVLIHTERWMVWMLRREEGETLPIPANW</sequence>
<keyword evidence="2" id="KW-1185">Reference proteome</keyword>
<evidence type="ECO:0000313" key="1">
    <source>
        <dbReference type="EMBL" id="ALG74302.1"/>
    </source>
</evidence>
<dbReference type="KEGG" id="ati:AL072_25425"/>
<name>A0AAC9EYC5_9PROT</name>
<dbReference type="EMBL" id="CP012404">
    <property type="protein sequence ID" value="ALG74302.1"/>
    <property type="molecule type" value="Genomic_DNA"/>
</dbReference>
<evidence type="ECO:0000313" key="2">
    <source>
        <dbReference type="Proteomes" id="UP000069935"/>
    </source>
</evidence>
<protein>
    <submittedName>
        <fullName evidence="1">Uncharacterized protein</fullName>
    </submittedName>
</protein>
<proteinExistence type="predicted"/>
<dbReference type="Proteomes" id="UP000069935">
    <property type="component" value="Chromosome 4"/>
</dbReference>
<reference evidence="1 2" key="2">
    <citation type="journal article" date="2016" name="Genome Announc.">
        <title>Complete Genome Sequence of a Strain of Azospirillum thiophilum Isolated from a Sulfide Spring.</title>
        <authorList>
            <person name="Fomenkov A."/>
            <person name="Vincze T."/>
            <person name="Grabovich M."/>
            <person name="Anton B.P."/>
            <person name="Dubinina G."/>
            <person name="Orlova M."/>
            <person name="Belousova E."/>
            <person name="Roberts R.J."/>
        </authorList>
    </citation>
    <scope>NUCLEOTIDE SEQUENCE [LARGE SCALE GENOMIC DNA]</scope>
    <source>
        <strain evidence="1 2">BV-S</strain>
    </source>
</reference>
<organism evidence="1 2">
    <name type="scientific">Azospirillum thiophilum</name>
    <dbReference type="NCBI Taxonomy" id="528244"/>
    <lineage>
        <taxon>Bacteria</taxon>
        <taxon>Pseudomonadati</taxon>
        <taxon>Pseudomonadota</taxon>
        <taxon>Alphaproteobacteria</taxon>
        <taxon>Rhodospirillales</taxon>
        <taxon>Azospirillaceae</taxon>
        <taxon>Azospirillum</taxon>
    </lineage>
</organism>
<dbReference type="AlphaFoldDB" id="A0AAC9EYC5"/>
<gene>
    <name evidence="1" type="ORF">AL072_25425</name>
</gene>
<reference evidence="2" key="1">
    <citation type="submission" date="2015-08" db="EMBL/GenBank/DDBJ databases">
        <title>Complete Genome Sequence of Azospirillum thiophilum BV-S.</title>
        <authorList>
            <person name="Fomenkov A."/>
            <person name="Vincze T."/>
            <person name="Grabovich M."/>
            <person name="Dubinina G."/>
            <person name="Orlova M."/>
            <person name="Belousova E."/>
            <person name="Roberts R.J."/>
        </authorList>
    </citation>
    <scope>NUCLEOTIDE SEQUENCE [LARGE SCALE GENOMIC DNA]</scope>
    <source>
        <strain evidence="2">BV-S</strain>
    </source>
</reference>
<accession>A0AAC9EYC5</accession>